<keyword evidence="1" id="KW-0812">Transmembrane</keyword>
<keyword evidence="1" id="KW-0472">Membrane</keyword>
<dbReference type="EMBL" id="JBHTKY010000001">
    <property type="protein sequence ID" value="MFD1164195.1"/>
    <property type="molecule type" value="Genomic_DNA"/>
</dbReference>
<proteinExistence type="predicted"/>
<keyword evidence="3" id="KW-1185">Reference proteome</keyword>
<reference evidence="3" key="1">
    <citation type="journal article" date="2019" name="Int. J. Syst. Evol. Microbiol.">
        <title>The Global Catalogue of Microorganisms (GCM) 10K type strain sequencing project: providing services to taxonomists for standard genome sequencing and annotation.</title>
        <authorList>
            <consortium name="The Broad Institute Genomics Platform"/>
            <consortium name="The Broad Institute Genome Sequencing Center for Infectious Disease"/>
            <person name="Wu L."/>
            <person name="Ma J."/>
        </authorList>
    </citation>
    <scope>NUCLEOTIDE SEQUENCE [LARGE SCALE GENOMIC DNA]</scope>
    <source>
        <strain evidence="3">CCUG 52468</strain>
    </source>
</reference>
<feature type="transmembrane region" description="Helical" evidence="1">
    <location>
        <begin position="75"/>
        <end position="92"/>
    </location>
</feature>
<name>A0ABW3RGD3_9SPHI</name>
<evidence type="ECO:0000313" key="3">
    <source>
        <dbReference type="Proteomes" id="UP001597205"/>
    </source>
</evidence>
<gene>
    <name evidence="2" type="ORF">ACFQ2C_01105</name>
</gene>
<evidence type="ECO:0000256" key="1">
    <source>
        <dbReference type="SAM" id="Phobius"/>
    </source>
</evidence>
<organism evidence="2 3">
    <name type="scientific">Sphingobacterium daejeonense</name>
    <dbReference type="NCBI Taxonomy" id="371142"/>
    <lineage>
        <taxon>Bacteria</taxon>
        <taxon>Pseudomonadati</taxon>
        <taxon>Bacteroidota</taxon>
        <taxon>Sphingobacteriia</taxon>
        <taxon>Sphingobacteriales</taxon>
        <taxon>Sphingobacteriaceae</taxon>
        <taxon>Sphingobacterium</taxon>
    </lineage>
</organism>
<evidence type="ECO:0008006" key="4">
    <source>
        <dbReference type="Google" id="ProtNLM"/>
    </source>
</evidence>
<feature type="transmembrane region" description="Helical" evidence="1">
    <location>
        <begin position="98"/>
        <end position="118"/>
    </location>
</feature>
<dbReference type="Proteomes" id="UP001597205">
    <property type="component" value="Unassembled WGS sequence"/>
</dbReference>
<protein>
    <recommendedName>
        <fullName evidence="4">DUF1129 domain-containing protein</fullName>
    </recommendedName>
</protein>
<feature type="transmembrane region" description="Helical" evidence="1">
    <location>
        <begin position="125"/>
        <end position="146"/>
    </location>
</feature>
<evidence type="ECO:0000313" key="2">
    <source>
        <dbReference type="EMBL" id="MFD1164195.1"/>
    </source>
</evidence>
<feature type="transmembrane region" description="Helical" evidence="1">
    <location>
        <begin position="152"/>
        <end position="173"/>
    </location>
</feature>
<keyword evidence="1" id="KW-1133">Transmembrane helix</keyword>
<accession>A0ABW3RGD3</accession>
<sequence length="190" mass="22127">MEVNRKILEKKSDVDLEKYLVPESRYVATAMRYAYEILKERGKVFSEDEEKRVLSMIENLEEKEAYYIHPDYKEAAMYFCIPGVIGIILLFVRSEGYAADNFILDILSIAVQLILAWFTSRGFHFMKYIWIILLITSIPSLISGINQTNFNLIHIVLLLGQIAIQVWAIIILFKIPKNYKPLNEESKTIK</sequence>
<comment type="caution">
    <text evidence="2">The sequence shown here is derived from an EMBL/GenBank/DDBJ whole genome shotgun (WGS) entry which is preliminary data.</text>
</comment>
<dbReference type="RefSeq" id="WP_380894434.1">
    <property type="nucleotide sequence ID" value="NZ_JBHTKY010000001.1"/>
</dbReference>